<accession>A0A4Y9S771</accession>
<evidence type="ECO:0000313" key="1">
    <source>
        <dbReference type="EMBL" id="TFW16345.1"/>
    </source>
</evidence>
<protein>
    <submittedName>
        <fullName evidence="1">Uncharacterized protein</fullName>
    </submittedName>
</protein>
<dbReference type="Proteomes" id="UP000297729">
    <property type="component" value="Unassembled WGS sequence"/>
</dbReference>
<dbReference type="AlphaFoldDB" id="A0A4Y9S771"/>
<dbReference type="EMBL" id="SPVG01000237">
    <property type="protein sequence ID" value="TFW16345.1"/>
    <property type="molecule type" value="Genomic_DNA"/>
</dbReference>
<name>A0A4Y9S771_9BURK</name>
<dbReference type="RefSeq" id="WP_135204069.1">
    <property type="nucleotide sequence ID" value="NZ_SPVG01000237.1"/>
</dbReference>
<dbReference type="OrthoDB" id="959758at2"/>
<gene>
    <name evidence="1" type="ORF">E4L98_24075</name>
</gene>
<organism evidence="1 2">
    <name type="scientific">Duganella callida</name>
    <dbReference type="NCBI Taxonomy" id="2561932"/>
    <lineage>
        <taxon>Bacteria</taxon>
        <taxon>Pseudomonadati</taxon>
        <taxon>Pseudomonadota</taxon>
        <taxon>Betaproteobacteria</taxon>
        <taxon>Burkholderiales</taxon>
        <taxon>Oxalobacteraceae</taxon>
        <taxon>Telluria group</taxon>
        <taxon>Duganella</taxon>
    </lineage>
</organism>
<proteinExistence type="predicted"/>
<reference evidence="1 2" key="1">
    <citation type="submission" date="2019-03" db="EMBL/GenBank/DDBJ databases">
        <title>Draft Genome Sequence of Duganella callidus sp. nov., a Novel Duganella Species Isolated from Cultivated Soil.</title>
        <authorList>
            <person name="Raths R."/>
            <person name="Peta V."/>
            <person name="Bucking H."/>
        </authorList>
    </citation>
    <scope>NUCLEOTIDE SEQUENCE [LARGE SCALE GENOMIC DNA]</scope>
    <source>
        <strain evidence="1 2">DN04</strain>
    </source>
</reference>
<sequence>MNTKKIYYSCCTWLCYEICQRFYGGLHYVWCAPYFDPSSRLSLPNAIPPTASPREIYWNLKKEVDAGDLHSAKIEKNRLGIRVGAKSNFDAGLINHYEYDEIIDFSILAHCREFRPLLLVIPVGPVSGLLKRVDVRNRAGLLSEEYVIERLPRRLFDAIEL</sequence>
<evidence type="ECO:0000313" key="2">
    <source>
        <dbReference type="Proteomes" id="UP000297729"/>
    </source>
</evidence>
<keyword evidence="2" id="KW-1185">Reference proteome</keyword>
<comment type="caution">
    <text evidence="1">The sequence shown here is derived from an EMBL/GenBank/DDBJ whole genome shotgun (WGS) entry which is preliminary data.</text>
</comment>